<dbReference type="SUPFAM" id="SSF53474">
    <property type="entry name" value="alpha/beta-Hydrolases"/>
    <property type="match status" value="1"/>
</dbReference>
<evidence type="ECO:0000256" key="1">
    <source>
        <dbReference type="ARBA" id="ARBA00022450"/>
    </source>
</evidence>
<dbReference type="InterPro" id="IPR036291">
    <property type="entry name" value="NAD(P)-bd_dom_sf"/>
</dbReference>
<evidence type="ECO:0000313" key="6">
    <source>
        <dbReference type="EMBL" id="CAK9041903.1"/>
    </source>
</evidence>
<name>A0ABP0LSG7_9DINO</name>
<dbReference type="Pfam" id="PF23598">
    <property type="entry name" value="LRR_14"/>
    <property type="match status" value="1"/>
</dbReference>
<dbReference type="PROSITE" id="PS50075">
    <property type="entry name" value="CARRIER"/>
    <property type="match status" value="1"/>
</dbReference>
<dbReference type="InterPro" id="IPR036736">
    <property type="entry name" value="ACP-like_sf"/>
</dbReference>
<dbReference type="InterPro" id="IPR057326">
    <property type="entry name" value="KR_dom"/>
</dbReference>
<dbReference type="SUPFAM" id="SSF51735">
    <property type="entry name" value="NAD(P)-binding Rossmann-fold domains"/>
    <property type="match status" value="2"/>
</dbReference>
<dbReference type="InterPro" id="IPR003591">
    <property type="entry name" value="Leu-rich_rpt_typical-subtyp"/>
</dbReference>
<dbReference type="InterPro" id="IPR050216">
    <property type="entry name" value="LRR_domain-containing"/>
</dbReference>
<evidence type="ECO:0000256" key="2">
    <source>
        <dbReference type="ARBA" id="ARBA00022553"/>
    </source>
</evidence>
<evidence type="ECO:0000313" key="7">
    <source>
        <dbReference type="Proteomes" id="UP001642484"/>
    </source>
</evidence>
<keyword evidence="3" id="KW-0433">Leucine-rich repeat</keyword>
<reference evidence="6 7" key="1">
    <citation type="submission" date="2024-02" db="EMBL/GenBank/DDBJ databases">
        <authorList>
            <person name="Chen Y."/>
            <person name="Shah S."/>
            <person name="Dougan E. K."/>
            <person name="Thang M."/>
            <person name="Chan C."/>
        </authorList>
    </citation>
    <scope>NUCLEOTIDE SEQUENCE [LARGE SCALE GENOMIC DNA]</scope>
</reference>
<keyword evidence="2" id="KW-0597">Phosphoprotein</keyword>
<keyword evidence="4" id="KW-0677">Repeat</keyword>
<dbReference type="SUPFAM" id="SSF47336">
    <property type="entry name" value="ACP-like"/>
    <property type="match status" value="1"/>
</dbReference>
<comment type="caution">
    <text evidence="6">The sequence shown here is derived from an EMBL/GenBank/DDBJ whole genome shotgun (WGS) entry which is preliminary data.</text>
</comment>
<dbReference type="InterPro" id="IPR042099">
    <property type="entry name" value="ANL_N_sf"/>
</dbReference>
<dbReference type="PROSITE" id="PS51450">
    <property type="entry name" value="LRR"/>
    <property type="match status" value="3"/>
</dbReference>
<dbReference type="InterPro" id="IPR013968">
    <property type="entry name" value="PKS_KR"/>
</dbReference>
<sequence length="1854" mass="202527">MSAYVSGGRLSGKASFLPKLLEAAQGSLSIYDQHEDGRSLRFVTYSQLFQFARQLGARLQASLAPQRILLDPNLPRSDVVLCFWGCLCAGLCPCFISPEIGHELHVMKKACRALGSPVLLCKGTSRTAELSKCFNAVDLLCLSDSSSLKQPPPHVRKYAFHVVSGVSTDSQHVTCPESADGNISDLFVWNYSHEIVWANCVALRSFFDAAKITSLSWLPITLPFTLLMHCAAVCHSANEIHVSTRHGHNGQFSPQKLLGFLARHAKAADLLVAAPLIFYRRAGPASVLSSSLPSARWVLLSSRDDWSTEDLRLFDGGDTGKVGCFQRLLVAPWGCSLAHGTEKNLLWSPLLGVELCEREAMWARGLAALPGLTTDSEDGWARASGALCGSFLRSFEERLQMSGVEYTSTEVEAATEQSPEVVSGSSVACATGSLVIFFVPTNGSLSSQGSLLKSLAGHLALTLGIHAHRIIAIPASNFSRRFDGLPCREFFQKLIQRKRLLDESNESSEWRDEDLAKEVLKEKGTLDSKEPSPLPSDWIFEEDFKHVAALEEDEDEDALEERMEGAMEAEAVEHQRILLVIVPHAPPSQLSQSVVSTLKSELSQTMTVREVTPTEALAVVAREVFEQLTVVHLLNCFDDVEAVSCLIHLLQAWERKNHSVEDSAQGVEDAHRSRNKSSQLRVLCVSQKRHVRVAGGLCDPRKSFLSGVLQSAQQEFPWLQASQLDVAPGLVPSAAAAIALELKAHAPSGEVLLDAEGARLVRRLRQATSVVPPRSGLVDCVLSAGGTGGVGTIWAKHLNARSIIFLGRSPPSAPKVQNLLRLHENSEISYLPVDISQKRQLQQALRNCPSATRIDFAANFCESFQAPRPFISLDATAMDLPKLKLQGAENFVEVLGEISKHRARGKLPKVLFTSTAVSINGAPQLASYTAGARALEAFCSCHSAMHSSTTHSSKMDIRCVALSAWDSIGITEKYPTLADAAPSAGLHLLSPQQGLLALEAAFQFAQPRFNVLMIGLDGGHPRFQPLTGGTGNLVASLNTTSVAGCIEIIQAAVRKILGCEAKLGDSFVQLGLDSMSSMSLHSNLCQASGISLPFSIFYDEPTVLQAASFLHRSAGGGDEEEDLESMLQDAEARRSYHLSQAKQLLASVETSDEEAKAARLKEALDICRKAVEGASGSALVVALALEAEIGTQLGLEELVATTRSLLAACEDAYGADSPDTAVALGKLIRASKAGEGGEAVRWVADFQRRHESFMRAISWVEAAGLATLGGNSQCVGAVSAVSFANVTMTLRTLNLDDQGLGKRVESIIWLSTLGNLEQLEVLKLRRNAICELPSTLGNLLKLRELYLTSNALSDLPQTYSNLSKLQVLCLERNRFERLPRVIYAISRRLLQLGLDEQEICEPSELKNLEENSLENSFFSMELFAPKLSILRGRAASSSSSSFPRLATDTTRSNLNTIFWANNAEGDSPLRLPSFSTTIFESLRLLDLAHNQISSSLCFLEGLRNLRDLSLAGNRLREVPGKISSFCPFLQQLWLHGNDLEELPEELGDLQSLAILELHHNRLKSLPKSLEKLQKLNWLFAHCNELKDLRIIKTLNSLPRLKIVGLGCNQLPLQCLDFQSLQASYGLAWNSGISPEDQVLTEALTTIDLHWDLLLGGKRKETLQELLVATFSAQGAPVAQGQAEVRALRDSLLPVDALYICDPANAWFLQDPSGNWKGLQYFEEKISDITSRYRKVFAWGGSMGGSAALLFANLFDRVHAFSPQVDLAYTWPSFATQDVREQFRSRVQDAVSSCRGPVHLHVGAENHTDNRHAAALPQARVHLHETANHNTMKHVKQRGKLLPLLKFEVMDLLTS</sequence>
<dbReference type="PANTHER" id="PTHR48051">
    <property type="match status" value="1"/>
</dbReference>
<evidence type="ECO:0000259" key="5">
    <source>
        <dbReference type="PROSITE" id="PS50075"/>
    </source>
</evidence>
<dbReference type="Proteomes" id="UP001642484">
    <property type="component" value="Unassembled WGS sequence"/>
</dbReference>
<dbReference type="Gene3D" id="3.40.50.720">
    <property type="entry name" value="NAD(P)-binding Rossmann-like Domain"/>
    <property type="match status" value="1"/>
</dbReference>
<dbReference type="SUPFAM" id="SSF52058">
    <property type="entry name" value="L domain-like"/>
    <property type="match status" value="1"/>
</dbReference>
<dbReference type="SMART" id="SM00364">
    <property type="entry name" value="LRR_BAC"/>
    <property type="match status" value="5"/>
</dbReference>
<accession>A0ABP0LSG7</accession>
<evidence type="ECO:0000256" key="3">
    <source>
        <dbReference type="ARBA" id="ARBA00022614"/>
    </source>
</evidence>
<dbReference type="InterPro" id="IPR055414">
    <property type="entry name" value="LRR_R13L4/SHOC2-like"/>
</dbReference>
<dbReference type="Gene3D" id="3.40.50.1820">
    <property type="entry name" value="alpha/beta hydrolase"/>
    <property type="match status" value="1"/>
</dbReference>
<organism evidence="6 7">
    <name type="scientific">Durusdinium trenchii</name>
    <dbReference type="NCBI Taxonomy" id="1381693"/>
    <lineage>
        <taxon>Eukaryota</taxon>
        <taxon>Sar</taxon>
        <taxon>Alveolata</taxon>
        <taxon>Dinophyceae</taxon>
        <taxon>Suessiales</taxon>
        <taxon>Symbiodiniaceae</taxon>
        <taxon>Durusdinium</taxon>
    </lineage>
</organism>
<dbReference type="Gene3D" id="3.80.10.10">
    <property type="entry name" value="Ribonuclease Inhibitor"/>
    <property type="match status" value="3"/>
</dbReference>
<dbReference type="SMART" id="SM00823">
    <property type="entry name" value="PKS_PP"/>
    <property type="match status" value="1"/>
</dbReference>
<dbReference type="EMBL" id="CAXAMN010013880">
    <property type="protein sequence ID" value="CAK9041903.1"/>
    <property type="molecule type" value="Genomic_DNA"/>
</dbReference>
<feature type="domain" description="Carrier" evidence="5">
    <location>
        <begin position="1040"/>
        <end position="1114"/>
    </location>
</feature>
<keyword evidence="7" id="KW-1185">Reference proteome</keyword>
<dbReference type="InterPro" id="IPR001611">
    <property type="entry name" value="Leu-rich_rpt"/>
</dbReference>
<proteinExistence type="predicted"/>
<dbReference type="SUPFAM" id="SSF56801">
    <property type="entry name" value="Acetyl-CoA synthetase-like"/>
    <property type="match status" value="1"/>
</dbReference>
<dbReference type="PANTHER" id="PTHR48051:SF1">
    <property type="entry name" value="RAS SUPPRESSOR PROTEIN 1"/>
    <property type="match status" value="1"/>
</dbReference>
<dbReference type="SMART" id="SM00369">
    <property type="entry name" value="LRR_TYP"/>
    <property type="match status" value="7"/>
</dbReference>
<dbReference type="Pfam" id="PF00550">
    <property type="entry name" value="PP-binding"/>
    <property type="match status" value="1"/>
</dbReference>
<dbReference type="Pfam" id="PF08659">
    <property type="entry name" value="KR"/>
    <property type="match status" value="1"/>
</dbReference>
<evidence type="ECO:0000256" key="4">
    <source>
        <dbReference type="ARBA" id="ARBA00022737"/>
    </source>
</evidence>
<dbReference type="InterPro" id="IPR020806">
    <property type="entry name" value="PKS_PP-bd"/>
</dbReference>
<dbReference type="Gene3D" id="1.10.1200.10">
    <property type="entry name" value="ACP-like"/>
    <property type="match status" value="1"/>
</dbReference>
<keyword evidence="1" id="KW-0596">Phosphopantetheine</keyword>
<dbReference type="Gene3D" id="3.40.50.12780">
    <property type="entry name" value="N-terminal domain of ligase-like"/>
    <property type="match status" value="1"/>
</dbReference>
<protein>
    <recommendedName>
        <fullName evidence="5">Carrier domain-containing protein</fullName>
    </recommendedName>
</protein>
<dbReference type="InterPro" id="IPR032675">
    <property type="entry name" value="LRR_dom_sf"/>
</dbReference>
<dbReference type="SMART" id="SM00822">
    <property type="entry name" value="PKS_KR"/>
    <property type="match status" value="1"/>
</dbReference>
<gene>
    <name evidence="6" type="ORF">CCMP2556_LOCUS22400</name>
</gene>
<dbReference type="InterPro" id="IPR009081">
    <property type="entry name" value="PP-bd_ACP"/>
</dbReference>
<dbReference type="InterPro" id="IPR029058">
    <property type="entry name" value="AB_hydrolase_fold"/>
</dbReference>